<accession>A0AAP2ZAU8</accession>
<reference evidence="1 2" key="1">
    <citation type="submission" date="2022-09" db="EMBL/GenBank/DDBJ databases">
        <title>Enrichment on poylsaccharides allowed isolation of novel metabolic and taxonomic groups of Haloarchaea.</title>
        <authorList>
            <person name="Sorokin D.Y."/>
            <person name="Elcheninov A.G."/>
            <person name="Khizhniak T.V."/>
            <person name="Kolganova T.V."/>
            <person name="Kublanov I.V."/>
        </authorList>
    </citation>
    <scope>NUCLEOTIDE SEQUENCE [LARGE SCALE GENOMIC DNA]</scope>
    <source>
        <strain evidence="1 2">AArc-curdl1</strain>
    </source>
</reference>
<comment type="caution">
    <text evidence="1">The sequence shown here is derived from an EMBL/GenBank/DDBJ whole genome shotgun (WGS) entry which is preliminary data.</text>
</comment>
<dbReference type="RefSeq" id="WP_342808959.1">
    <property type="nucleotide sequence ID" value="NZ_JAOPJZ010000008.1"/>
</dbReference>
<sequence>MTDDVPEFREELQWNSYFVDSLYDAIETEVQHATDQYEEEYGTNVPDEKLDQIVETIIDDGLNGLRKVNDSE</sequence>
<gene>
    <name evidence="1" type="ORF">OB919_11625</name>
</gene>
<proteinExistence type="predicted"/>
<name>A0AAP2ZAU8_9EURY</name>
<dbReference type="EMBL" id="JAOPJZ010000008">
    <property type="protein sequence ID" value="MCU4752629.1"/>
    <property type="molecule type" value="Genomic_DNA"/>
</dbReference>
<organism evidence="1 2">
    <name type="scientific">Natronosalvus hydrolyticus</name>
    <dbReference type="NCBI Taxonomy" id="2979988"/>
    <lineage>
        <taxon>Archaea</taxon>
        <taxon>Methanobacteriati</taxon>
        <taxon>Methanobacteriota</taxon>
        <taxon>Stenosarchaea group</taxon>
        <taxon>Halobacteria</taxon>
        <taxon>Halobacteriales</taxon>
        <taxon>Natrialbaceae</taxon>
        <taxon>Natronosalvus</taxon>
    </lineage>
</organism>
<evidence type="ECO:0000313" key="2">
    <source>
        <dbReference type="Proteomes" id="UP001321047"/>
    </source>
</evidence>
<evidence type="ECO:0000313" key="1">
    <source>
        <dbReference type="EMBL" id="MCU4752629.1"/>
    </source>
</evidence>
<dbReference type="AlphaFoldDB" id="A0AAP2ZAU8"/>
<dbReference type="Proteomes" id="UP001321047">
    <property type="component" value="Unassembled WGS sequence"/>
</dbReference>
<protein>
    <submittedName>
        <fullName evidence="1">Uncharacterized protein</fullName>
    </submittedName>
</protein>
<keyword evidence="2" id="KW-1185">Reference proteome</keyword>